<dbReference type="Proteomes" id="UP000283492">
    <property type="component" value="Unassembled WGS sequence"/>
</dbReference>
<dbReference type="Pfam" id="PF06782">
    <property type="entry name" value="UPF0236"/>
    <property type="match status" value="1"/>
</dbReference>
<evidence type="ECO:0000313" key="3">
    <source>
        <dbReference type="EMBL" id="RHC98107.1"/>
    </source>
</evidence>
<gene>
    <name evidence="3" type="ORF">DW813_16685</name>
    <name evidence="2" type="ORF">DW914_00765</name>
</gene>
<evidence type="ECO:0000313" key="4">
    <source>
        <dbReference type="Proteomes" id="UP000266391"/>
    </source>
</evidence>
<evidence type="ECO:0000313" key="2">
    <source>
        <dbReference type="EMBL" id="RHA91754.1"/>
    </source>
</evidence>
<comment type="similarity">
    <text evidence="1">Belongs to the UPF0236 family.</text>
</comment>
<dbReference type="InterPro" id="IPR009620">
    <property type="entry name" value="UPF0236"/>
</dbReference>
<dbReference type="EMBL" id="QSFX01000001">
    <property type="protein sequence ID" value="RHA91754.1"/>
    <property type="molecule type" value="Genomic_DNA"/>
</dbReference>
<evidence type="ECO:0000313" key="5">
    <source>
        <dbReference type="Proteomes" id="UP000283492"/>
    </source>
</evidence>
<proteinExistence type="inferred from homology"/>
<dbReference type="Proteomes" id="UP000266391">
    <property type="component" value="Unassembled WGS sequence"/>
</dbReference>
<dbReference type="EMBL" id="QSIQ01000052">
    <property type="protein sequence ID" value="RHC98107.1"/>
    <property type="molecule type" value="Genomic_DNA"/>
</dbReference>
<reference evidence="4 5" key="1">
    <citation type="submission" date="2018-08" db="EMBL/GenBank/DDBJ databases">
        <title>A genome reference for cultivated species of the human gut microbiota.</title>
        <authorList>
            <person name="Zou Y."/>
            <person name="Xue W."/>
            <person name="Luo G."/>
        </authorList>
    </citation>
    <scope>NUCLEOTIDE SEQUENCE [LARGE SCALE GENOMIC DNA]</scope>
    <source>
        <strain evidence="3 4">AM32-8LB</strain>
        <strain evidence="2 5">AM42-1AC</strain>
    </source>
</reference>
<dbReference type="AlphaFoldDB" id="A0A396A982"/>
<accession>A0A396A982</accession>
<organism evidence="3 4">
    <name type="scientific">Roseburia inulinivorans</name>
    <dbReference type="NCBI Taxonomy" id="360807"/>
    <lineage>
        <taxon>Bacteria</taxon>
        <taxon>Bacillati</taxon>
        <taxon>Bacillota</taxon>
        <taxon>Clostridia</taxon>
        <taxon>Lachnospirales</taxon>
        <taxon>Lachnospiraceae</taxon>
        <taxon>Roseburia</taxon>
    </lineage>
</organism>
<comment type="caution">
    <text evidence="3">The sequence shown here is derived from an EMBL/GenBank/DDBJ whole genome shotgun (WGS) entry which is preliminary data.</text>
</comment>
<evidence type="ECO:0000256" key="1">
    <source>
        <dbReference type="ARBA" id="ARBA00006539"/>
    </source>
</evidence>
<sequence length="225" mass="25926">MLNGDGGSWINEPYDPDVIFQLDRYHICQEILRKIGDKEAQKEIRELFDADKPDEMLEYIKTYAASVESPDEKDNRSKKAMELYQYLDHNREGLLPYNKRGIKIAEPPEGIIYKGMGVQESQNCTVITLRMKHRRIRWSVKGANNLAKALYRKENRELIETIDRYTDGLIFTMQMQEIVESLSAAKAPKKDEKGNSYVDVVSAHMPILEAVQTASRKAFKKAFSC</sequence>
<name>A0A396A982_9FIRM</name>
<protein>
    <submittedName>
        <fullName evidence="3">Uncharacterized protein</fullName>
    </submittedName>
</protein>